<dbReference type="EMBL" id="JAACXV010001726">
    <property type="protein sequence ID" value="KAF7277474.1"/>
    <property type="molecule type" value="Genomic_DNA"/>
</dbReference>
<comment type="caution">
    <text evidence="1">The sequence shown here is derived from an EMBL/GenBank/DDBJ whole genome shotgun (WGS) entry which is preliminary data.</text>
</comment>
<reference evidence="1" key="1">
    <citation type="submission" date="2020-08" db="EMBL/GenBank/DDBJ databases">
        <title>Genome sequencing and assembly of the red palm weevil Rhynchophorus ferrugineus.</title>
        <authorList>
            <person name="Dias G.B."/>
            <person name="Bergman C.M."/>
            <person name="Manee M."/>
        </authorList>
    </citation>
    <scope>NUCLEOTIDE SEQUENCE</scope>
    <source>
        <strain evidence="1">AA-2017</strain>
        <tissue evidence="1">Whole larva</tissue>
    </source>
</reference>
<feature type="non-terminal residue" evidence="1">
    <location>
        <position position="1"/>
    </location>
</feature>
<organism evidence="1 2">
    <name type="scientific">Rhynchophorus ferrugineus</name>
    <name type="common">Red palm weevil</name>
    <name type="synonym">Curculio ferrugineus</name>
    <dbReference type="NCBI Taxonomy" id="354439"/>
    <lineage>
        <taxon>Eukaryota</taxon>
        <taxon>Metazoa</taxon>
        <taxon>Ecdysozoa</taxon>
        <taxon>Arthropoda</taxon>
        <taxon>Hexapoda</taxon>
        <taxon>Insecta</taxon>
        <taxon>Pterygota</taxon>
        <taxon>Neoptera</taxon>
        <taxon>Endopterygota</taxon>
        <taxon>Coleoptera</taxon>
        <taxon>Polyphaga</taxon>
        <taxon>Cucujiformia</taxon>
        <taxon>Curculionidae</taxon>
        <taxon>Dryophthorinae</taxon>
        <taxon>Rhynchophorus</taxon>
    </lineage>
</organism>
<evidence type="ECO:0000313" key="2">
    <source>
        <dbReference type="Proteomes" id="UP000625711"/>
    </source>
</evidence>
<feature type="non-terminal residue" evidence="1">
    <location>
        <position position="202"/>
    </location>
</feature>
<gene>
    <name evidence="1" type="ORF">GWI33_007117</name>
</gene>
<dbReference type="AlphaFoldDB" id="A0A834ID43"/>
<dbReference type="OrthoDB" id="6484170at2759"/>
<proteinExistence type="predicted"/>
<keyword evidence="2" id="KW-1185">Reference proteome</keyword>
<name>A0A834ID43_RHYFE</name>
<dbReference type="Proteomes" id="UP000625711">
    <property type="component" value="Unassembled WGS sequence"/>
</dbReference>
<sequence>VSDNAACNKLFSSDSSLSDCYEFIPVDKFKSACARGLAAGVAGTEVALAKAYVAACQHRYIDVKVPENLVKCTNSDKPYSVGEKFSVKLPSKSADVVLILDTSKQNEGLNKLLQPLIQDLTKEFGSKGIKDVEYHLITYGGVHQWPTHFTVQGKMTFKGKLPPVKFAENPKDDTYPPLENEKLQSYVTAVKEILHDLSLATG</sequence>
<protein>
    <recommendedName>
        <fullName evidence="3">Apolipophorin</fullName>
    </recommendedName>
</protein>
<evidence type="ECO:0008006" key="3">
    <source>
        <dbReference type="Google" id="ProtNLM"/>
    </source>
</evidence>
<evidence type="ECO:0000313" key="1">
    <source>
        <dbReference type="EMBL" id="KAF7277474.1"/>
    </source>
</evidence>
<accession>A0A834ID43</accession>